<organism evidence="1 2">
    <name type="scientific">Caerostris darwini</name>
    <dbReference type="NCBI Taxonomy" id="1538125"/>
    <lineage>
        <taxon>Eukaryota</taxon>
        <taxon>Metazoa</taxon>
        <taxon>Ecdysozoa</taxon>
        <taxon>Arthropoda</taxon>
        <taxon>Chelicerata</taxon>
        <taxon>Arachnida</taxon>
        <taxon>Araneae</taxon>
        <taxon>Araneomorphae</taxon>
        <taxon>Entelegynae</taxon>
        <taxon>Araneoidea</taxon>
        <taxon>Araneidae</taxon>
        <taxon>Caerostris</taxon>
    </lineage>
</organism>
<gene>
    <name evidence="1" type="ORF">CDAR_435801</name>
</gene>
<sequence length="101" mass="10934">MISKQGFSGLISQPYLANIITELPQGSLTLFTYPLNKGISSLISHPYLANIMIKLCPESPSSIPSLTSKQGLFVLISHPYRANIISSEQGQHSSTLSLTSK</sequence>
<dbReference type="Proteomes" id="UP001054837">
    <property type="component" value="Unassembled WGS sequence"/>
</dbReference>
<comment type="caution">
    <text evidence="1">The sequence shown here is derived from an EMBL/GenBank/DDBJ whole genome shotgun (WGS) entry which is preliminary data.</text>
</comment>
<evidence type="ECO:0000313" key="1">
    <source>
        <dbReference type="EMBL" id="GIX97892.1"/>
    </source>
</evidence>
<reference evidence="1 2" key="1">
    <citation type="submission" date="2021-06" db="EMBL/GenBank/DDBJ databases">
        <title>Caerostris darwini draft genome.</title>
        <authorList>
            <person name="Kono N."/>
            <person name="Arakawa K."/>
        </authorList>
    </citation>
    <scope>NUCLEOTIDE SEQUENCE [LARGE SCALE GENOMIC DNA]</scope>
</reference>
<evidence type="ECO:0000313" key="2">
    <source>
        <dbReference type="Proteomes" id="UP001054837"/>
    </source>
</evidence>
<accession>A0AAV4PJY0</accession>
<dbReference type="AlphaFoldDB" id="A0AAV4PJY0"/>
<name>A0AAV4PJY0_9ARAC</name>
<keyword evidence="2" id="KW-1185">Reference proteome</keyword>
<proteinExistence type="predicted"/>
<protein>
    <submittedName>
        <fullName evidence="1">Uncharacterized protein</fullName>
    </submittedName>
</protein>
<dbReference type="EMBL" id="BPLQ01003094">
    <property type="protein sequence ID" value="GIX97892.1"/>
    <property type="molecule type" value="Genomic_DNA"/>
</dbReference>